<dbReference type="Pfam" id="PF01590">
    <property type="entry name" value="GAF"/>
    <property type="match status" value="1"/>
</dbReference>
<dbReference type="HOGENOM" id="CLU_096802_2_0_11"/>
<dbReference type="AlphaFoldDB" id="C7Q4D0"/>
<feature type="region of interest" description="Disordered" evidence="1">
    <location>
        <begin position="1"/>
        <end position="39"/>
    </location>
</feature>
<reference evidence="3 4" key="1">
    <citation type="journal article" date="2009" name="Stand. Genomic Sci.">
        <title>Complete genome sequence of Catenulispora acidiphila type strain (ID 139908).</title>
        <authorList>
            <person name="Copeland A."/>
            <person name="Lapidus A."/>
            <person name="Glavina Del Rio T."/>
            <person name="Nolan M."/>
            <person name="Lucas S."/>
            <person name="Chen F."/>
            <person name="Tice H."/>
            <person name="Cheng J.F."/>
            <person name="Bruce D."/>
            <person name="Goodwin L."/>
            <person name="Pitluck S."/>
            <person name="Mikhailova N."/>
            <person name="Pati A."/>
            <person name="Ivanova N."/>
            <person name="Mavromatis K."/>
            <person name="Chen A."/>
            <person name="Palaniappan K."/>
            <person name="Chain P."/>
            <person name="Land M."/>
            <person name="Hauser L."/>
            <person name="Chang Y.J."/>
            <person name="Jeffries C.D."/>
            <person name="Chertkov O."/>
            <person name="Brettin T."/>
            <person name="Detter J.C."/>
            <person name="Han C."/>
            <person name="Ali Z."/>
            <person name="Tindall B.J."/>
            <person name="Goker M."/>
            <person name="Bristow J."/>
            <person name="Eisen J.A."/>
            <person name="Markowitz V."/>
            <person name="Hugenholtz P."/>
            <person name="Kyrpides N.C."/>
            <person name="Klenk H.P."/>
        </authorList>
    </citation>
    <scope>NUCLEOTIDE SEQUENCE [LARGE SCALE GENOMIC DNA]</scope>
    <source>
        <strain evidence="4">DSM 44928 / JCM 14897 / NBRC 102108 / NRRL B-24433 / ID139908</strain>
    </source>
</reference>
<organism evidence="3 4">
    <name type="scientific">Catenulispora acidiphila (strain DSM 44928 / JCM 14897 / NBRC 102108 / NRRL B-24433 / ID139908)</name>
    <dbReference type="NCBI Taxonomy" id="479433"/>
    <lineage>
        <taxon>Bacteria</taxon>
        <taxon>Bacillati</taxon>
        <taxon>Actinomycetota</taxon>
        <taxon>Actinomycetes</taxon>
        <taxon>Catenulisporales</taxon>
        <taxon>Catenulisporaceae</taxon>
        <taxon>Catenulispora</taxon>
    </lineage>
</organism>
<evidence type="ECO:0000313" key="4">
    <source>
        <dbReference type="Proteomes" id="UP000000851"/>
    </source>
</evidence>
<dbReference type="InParanoid" id="C7Q4D0"/>
<evidence type="ECO:0000313" key="3">
    <source>
        <dbReference type="EMBL" id="ACU69990.1"/>
    </source>
</evidence>
<evidence type="ECO:0000256" key="1">
    <source>
        <dbReference type="SAM" id="MobiDB-lite"/>
    </source>
</evidence>
<dbReference type="RefSeq" id="WP_012785284.1">
    <property type="nucleotide sequence ID" value="NC_013131.1"/>
</dbReference>
<dbReference type="KEGG" id="cai:Caci_1064"/>
<dbReference type="STRING" id="479433.Caci_1064"/>
<gene>
    <name evidence="3" type="ordered locus">Caci_1064</name>
</gene>
<dbReference type="SUPFAM" id="SSF55781">
    <property type="entry name" value="GAF domain-like"/>
    <property type="match status" value="1"/>
</dbReference>
<dbReference type="OrthoDB" id="9150152at2"/>
<name>C7Q4D0_CATAD</name>
<protein>
    <submittedName>
        <fullName evidence="3">GAF domain protein</fullName>
    </submittedName>
</protein>
<proteinExistence type="predicted"/>
<dbReference type="InterPro" id="IPR029016">
    <property type="entry name" value="GAF-like_dom_sf"/>
</dbReference>
<feature type="domain" description="GAF" evidence="2">
    <location>
        <begin position="41"/>
        <end position="183"/>
    </location>
</feature>
<dbReference type="Gene3D" id="3.30.450.40">
    <property type="match status" value="1"/>
</dbReference>
<accession>C7Q4D0</accession>
<dbReference type="InterPro" id="IPR003018">
    <property type="entry name" value="GAF"/>
</dbReference>
<evidence type="ECO:0000259" key="2">
    <source>
        <dbReference type="Pfam" id="PF01590"/>
    </source>
</evidence>
<dbReference type="EMBL" id="CP001700">
    <property type="protein sequence ID" value="ACU69990.1"/>
    <property type="molecule type" value="Genomic_DNA"/>
</dbReference>
<dbReference type="eggNOG" id="COG2203">
    <property type="taxonomic scope" value="Bacteria"/>
</dbReference>
<keyword evidence="4" id="KW-1185">Reference proteome</keyword>
<sequence length="195" mass="20922">MATIDGSGRLLLTPEEPEQAGQARESLQAERGLAPSPDPGLDAFAADLARAAAELTGAETLPFAMVNLIGVGQEQYFTGLHVPEGPDGEKPDIGRTMERDLGYCVHALDRGKALVLEDVSDTARYATNGVVGGIGVRTYLGAPLIDEETGIAYGTICVVDTEPRLWGKEGLELIRRSRDQLARYLEARKDTSRVI</sequence>
<dbReference type="PANTHER" id="PTHR43102:SF2">
    <property type="entry name" value="GAF DOMAIN-CONTAINING PROTEIN"/>
    <property type="match status" value="1"/>
</dbReference>
<dbReference type="PANTHER" id="PTHR43102">
    <property type="entry name" value="SLR1143 PROTEIN"/>
    <property type="match status" value="1"/>
</dbReference>
<dbReference type="Proteomes" id="UP000000851">
    <property type="component" value="Chromosome"/>
</dbReference>